<dbReference type="PANTHER" id="PTHR15729:SF10">
    <property type="entry name" value="GTPASE-ACTIVATING PROTEIN CDGAPR"/>
    <property type="match status" value="1"/>
</dbReference>
<organism evidence="8 9">
    <name type="scientific">Ramazzottius varieornatus</name>
    <name type="common">Water bear</name>
    <name type="synonym">Tardigrade</name>
    <dbReference type="NCBI Taxonomy" id="947166"/>
    <lineage>
        <taxon>Eukaryota</taxon>
        <taxon>Metazoa</taxon>
        <taxon>Ecdysozoa</taxon>
        <taxon>Tardigrada</taxon>
        <taxon>Eutardigrada</taxon>
        <taxon>Parachela</taxon>
        <taxon>Hypsibioidea</taxon>
        <taxon>Ramazzottiidae</taxon>
        <taxon>Ramazzottius</taxon>
    </lineage>
</organism>
<dbReference type="STRING" id="947166.A0A1D1UKW4"/>
<evidence type="ECO:0000256" key="3">
    <source>
        <dbReference type="ARBA" id="ARBA00022468"/>
    </source>
</evidence>
<dbReference type="PANTHER" id="PTHR15729">
    <property type="entry name" value="CDC42 GTPASE-ACTIVATING PROTEIN"/>
    <property type="match status" value="1"/>
</dbReference>
<comment type="caution">
    <text evidence="8">The sequence shown here is derived from an EMBL/GenBank/DDBJ whole genome shotgun (WGS) entry which is preliminary data.</text>
</comment>
<proteinExistence type="inferred from homology"/>
<dbReference type="Pfam" id="PF00018">
    <property type="entry name" value="SH3_1"/>
    <property type="match status" value="1"/>
</dbReference>
<feature type="domain" description="Rho-GAP" evidence="7">
    <location>
        <begin position="390"/>
        <end position="580"/>
    </location>
</feature>
<dbReference type="GO" id="GO:0005096">
    <property type="term" value="F:GTPase activator activity"/>
    <property type="evidence" value="ECO:0007669"/>
    <property type="project" value="UniProtKB-KW"/>
</dbReference>
<feature type="compositionally biased region" description="Basic and acidic residues" evidence="5">
    <location>
        <begin position="961"/>
        <end position="971"/>
    </location>
</feature>
<dbReference type="InterPro" id="IPR036871">
    <property type="entry name" value="PX_dom_sf"/>
</dbReference>
<dbReference type="InterPro" id="IPR000198">
    <property type="entry name" value="RhoGAP_dom"/>
</dbReference>
<feature type="region of interest" description="Disordered" evidence="5">
    <location>
        <begin position="1393"/>
        <end position="1508"/>
    </location>
</feature>
<keyword evidence="9" id="KW-1185">Reference proteome</keyword>
<dbReference type="SMART" id="SM00326">
    <property type="entry name" value="SH3"/>
    <property type="match status" value="1"/>
</dbReference>
<dbReference type="EMBL" id="BDGG01000001">
    <property type="protein sequence ID" value="GAU89045.1"/>
    <property type="molecule type" value="Genomic_DNA"/>
</dbReference>
<dbReference type="InterPro" id="IPR008936">
    <property type="entry name" value="Rho_GTPase_activation_prot"/>
</dbReference>
<sequence length="1598" mass="176807">MPLLDSCIVLKQQANYAAGLSRSIYPQHSEGSISSAHGEIRRMLAPSGTLSTETGNSTFYSKSGMQQIASSKASGIDVMEPSTSGHIRPLHSRSVGNNMVPRFPKLQECAHFHYERVELTGIHVTLYDGVDRSEVEPSIAYPPDAVLVEEQYQKAKYYGVDDNGEDCFFTLSVKSNHKTWLIRRTFEEFCTFDQQLHKCIYDRSFSQLMELSTAENNSEQIEVLKAEVTVYLARFSQLAGNLINCAPILKWLELDNRGHRLVAFDDESAINTPAIAAVHCVKRYMPQAGDELALEVGDMISVIDMPPRDESVWWRGKKELDVGFFPSDCVEVIAGHNIPSASNGAGQSTRNPVLRRRGKLTAFFRSFLSNRPPRRRLKESGILKERVYGCDLGEHLLNTGQKVPAVLIHCSTFIEDHGIVDGVYRLSGVSSNIQRLRLEFDAEKIPDLTEEVYMQDIHSVSSVLKLYFRELPIPLLTYQLYDKFVYAVNTSEETRLLHIHDVVNQLPPPHFRTLEFLMRHLARVAALADKTGMNSKNLAIVWAPNLLRSSEMENSVEALKGVGVCAIAVEYLIRYADLIFSSRLHTSSLLARNGNTPKCLNRPKSLAVSTPTKLLNMEDARALGLGHTSAFDQKFIEVGEGPGNLPKYHTVIDLPSRNRRRNGGKGSISGSEKSPSGWRNLFGPKHRKQNWPSRSPLDLTVRVLGASTLPNLSTQDPQTLDNSSVSSGTSPGSFKRRKLRSSGRAHSENMCSLPCVFENPKLNLASTPKGPPAVRRVPLVTLNQITGEGSGTPNRSTSHESFFEGGGICDGFSKKLLLEQKTVDEVVRTVPCNLVEGGCLVKLNFIDHADEPSANRFQPSFSIRESVIEELPGADDLNQNPVRELPAEIHHELKFQKNAERRLHRTLSPKFLRQYRAGEPEELSLSNVLDSPGSSRLKRSLSTSPVLTRRQPDADFSMTSRSKEEKAEKDKSRRKSLRRMTLEETVDSTLSKEPSLDEPAIPVEYDFHVSQDESSHRFGCSEMEMFDAICAEIYQEAPGPNDDALHIPVNPKEAEHNTITLPSSADSQPDLVTDEKPAQYTFSLEQLHDISQLGEVQSVQLNRQSTSSGEVSPSLTQLFATPRTSEIFPEVPGPLNHNSTDYLPPHSQHTFGLVSMPVDEPSKDSPPVAEEVPTSAVYFYGLTSPGEESATEDEKSEEVHSLNDDDDVMVRSVDLKALRDTFFGLPSSHDLPSQEESEEPSVGLPSGIPLDGALRVQAEVFSPMSDTTSYSAATKTFDMIDLHSETAWKDNAETVKAITVDEIDASSSSNMSHLTANNNDKKESAVDAVEYLLLLRKATLSPYESSQNTQPPPVLPSPASQIHDEENHDRVSLCSTTDDEKISVRSLRCKFESGKRRPLASSEPASAVDCPMGRPATSGTSCEPKSAIDCLSERSADSDGRKHSQTHLAPRESLKQKLSTLSNMYRESSSPFAEPRVEEDGRKNCGGRSDLPVKLKPPPSSFSTVQSVKTFPLTRPSVLPTIVTKIEGGKSEDMEKEGVASKPSVKVREMRRMYENAQAANEHEQRSGSDGSDSPPSHPQRSGKVTRLKTCQQLLSSL</sequence>
<feature type="compositionally biased region" description="Low complexity" evidence="5">
    <location>
        <begin position="723"/>
        <end position="733"/>
    </location>
</feature>
<feature type="region of interest" description="Disordered" evidence="5">
    <location>
        <begin position="1224"/>
        <end position="1243"/>
    </location>
</feature>
<feature type="domain" description="SH3" evidence="6">
    <location>
        <begin position="273"/>
        <end position="335"/>
    </location>
</feature>
<dbReference type="Proteomes" id="UP000186922">
    <property type="component" value="Unassembled WGS sequence"/>
</dbReference>
<evidence type="ECO:0000256" key="4">
    <source>
        <dbReference type="PROSITE-ProRule" id="PRU00192"/>
    </source>
</evidence>
<dbReference type="GO" id="GO:0007264">
    <property type="term" value="P:small GTPase-mediated signal transduction"/>
    <property type="evidence" value="ECO:0007669"/>
    <property type="project" value="TreeGrafter"/>
</dbReference>
<dbReference type="Gene3D" id="2.30.30.40">
    <property type="entry name" value="SH3 Domains"/>
    <property type="match status" value="1"/>
</dbReference>
<evidence type="ECO:0000256" key="2">
    <source>
        <dbReference type="ARBA" id="ARBA00022443"/>
    </source>
</evidence>
<evidence type="ECO:0008006" key="10">
    <source>
        <dbReference type="Google" id="ProtNLM"/>
    </source>
</evidence>
<dbReference type="OrthoDB" id="5873004at2759"/>
<evidence type="ECO:0000259" key="7">
    <source>
        <dbReference type="PROSITE" id="PS50238"/>
    </source>
</evidence>
<protein>
    <recommendedName>
        <fullName evidence="10">Rho-GAP domain-containing protein</fullName>
    </recommendedName>
</protein>
<dbReference type="PROSITE" id="PS50238">
    <property type="entry name" value="RHOGAP"/>
    <property type="match status" value="1"/>
</dbReference>
<feature type="compositionally biased region" description="Polar residues" evidence="5">
    <location>
        <begin position="709"/>
        <end position="722"/>
    </location>
</feature>
<feature type="compositionally biased region" description="Basic and acidic residues" evidence="5">
    <location>
        <begin position="1431"/>
        <end position="1442"/>
    </location>
</feature>
<evidence type="ECO:0000313" key="8">
    <source>
        <dbReference type="EMBL" id="GAU89045.1"/>
    </source>
</evidence>
<evidence type="ECO:0000259" key="6">
    <source>
        <dbReference type="PROSITE" id="PS50002"/>
    </source>
</evidence>
<dbReference type="InterPro" id="IPR001452">
    <property type="entry name" value="SH3_domain"/>
</dbReference>
<dbReference type="SUPFAM" id="SSF64268">
    <property type="entry name" value="PX domain"/>
    <property type="match status" value="1"/>
</dbReference>
<feature type="compositionally biased region" description="Low complexity" evidence="5">
    <location>
        <begin position="668"/>
        <end position="677"/>
    </location>
</feature>
<feature type="compositionally biased region" description="Basic and acidic residues" evidence="5">
    <location>
        <begin position="1528"/>
        <end position="1539"/>
    </location>
</feature>
<feature type="region of interest" description="Disordered" evidence="5">
    <location>
        <begin position="647"/>
        <end position="694"/>
    </location>
</feature>
<dbReference type="PROSITE" id="PS50002">
    <property type="entry name" value="SH3"/>
    <property type="match status" value="1"/>
</dbReference>
<name>A0A1D1UKW4_RAMVA</name>
<feature type="compositionally biased region" description="Basic and acidic residues" evidence="5">
    <location>
        <begin position="1362"/>
        <end position="1371"/>
    </location>
</feature>
<dbReference type="SUPFAM" id="SSF48350">
    <property type="entry name" value="GTPase activation domain, GAP"/>
    <property type="match status" value="1"/>
</dbReference>
<evidence type="ECO:0000313" key="9">
    <source>
        <dbReference type="Proteomes" id="UP000186922"/>
    </source>
</evidence>
<keyword evidence="2 4" id="KW-0728">SH3 domain</keyword>
<dbReference type="Gene3D" id="3.30.1520.10">
    <property type="entry name" value="Phox-like domain"/>
    <property type="match status" value="1"/>
</dbReference>
<gene>
    <name evidence="8" type="primary">RvY_01641-1</name>
    <name evidence="8" type="synonym">RvY_01641.1</name>
    <name evidence="8" type="ORF">RvY_01641</name>
</gene>
<dbReference type="SUPFAM" id="SSF50044">
    <property type="entry name" value="SH3-domain"/>
    <property type="match status" value="1"/>
</dbReference>
<feature type="region of interest" description="Disordered" evidence="5">
    <location>
        <begin position="924"/>
        <end position="996"/>
    </location>
</feature>
<dbReference type="InterPro" id="IPR051576">
    <property type="entry name" value="PX-Rho_GAP"/>
</dbReference>
<feature type="compositionally biased region" description="Polar residues" evidence="5">
    <location>
        <begin position="924"/>
        <end position="946"/>
    </location>
</feature>
<dbReference type="Gene3D" id="1.10.555.10">
    <property type="entry name" value="Rho GTPase activation protein"/>
    <property type="match status" value="1"/>
</dbReference>
<feature type="compositionally biased region" description="Polar residues" evidence="5">
    <location>
        <begin position="1456"/>
        <end position="1471"/>
    </location>
</feature>
<evidence type="ECO:0000256" key="1">
    <source>
        <dbReference type="ARBA" id="ARBA00008795"/>
    </source>
</evidence>
<feature type="region of interest" description="Disordered" evidence="5">
    <location>
        <begin position="709"/>
        <end position="745"/>
    </location>
</feature>
<reference evidence="8 9" key="1">
    <citation type="journal article" date="2016" name="Nat. Commun.">
        <title>Extremotolerant tardigrade genome and improved radiotolerance of human cultured cells by tardigrade-unique protein.</title>
        <authorList>
            <person name="Hashimoto T."/>
            <person name="Horikawa D.D."/>
            <person name="Saito Y."/>
            <person name="Kuwahara H."/>
            <person name="Kozuka-Hata H."/>
            <person name="Shin-I T."/>
            <person name="Minakuchi Y."/>
            <person name="Ohishi K."/>
            <person name="Motoyama A."/>
            <person name="Aizu T."/>
            <person name="Enomoto A."/>
            <person name="Kondo K."/>
            <person name="Tanaka S."/>
            <person name="Hara Y."/>
            <person name="Koshikawa S."/>
            <person name="Sagara H."/>
            <person name="Miura T."/>
            <person name="Yokobori S."/>
            <person name="Miyagawa K."/>
            <person name="Suzuki Y."/>
            <person name="Kubo T."/>
            <person name="Oyama M."/>
            <person name="Kohara Y."/>
            <person name="Fujiyama A."/>
            <person name="Arakawa K."/>
            <person name="Katayama T."/>
            <person name="Toyoda A."/>
            <person name="Kunieda T."/>
        </authorList>
    </citation>
    <scope>NUCLEOTIDE SEQUENCE [LARGE SCALE GENOMIC DNA]</scope>
    <source>
        <strain evidence="8 9">YOKOZUNA-1</strain>
    </source>
</reference>
<dbReference type="CDD" id="cd11835">
    <property type="entry name" value="SH3_ARHGAP32_33"/>
    <property type="match status" value="1"/>
</dbReference>
<dbReference type="SMART" id="SM00324">
    <property type="entry name" value="RhoGAP"/>
    <property type="match status" value="1"/>
</dbReference>
<feature type="region of interest" description="Disordered" evidence="5">
    <location>
        <begin position="1528"/>
        <end position="1589"/>
    </location>
</feature>
<feature type="region of interest" description="Disordered" evidence="5">
    <location>
        <begin position="1342"/>
        <end position="1377"/>
    </location>
</feature>
<dbReference type="GO" id="GO:0035091">
    <property type="term" value="F:phosphatidylinositol binding"/>
    <property type="evidence" value="ECO:0007669"/>
    <property type="project" value="InterPro"/>
</dbReference>
<accession>A0A1D1UKW4</accession>
<feature type="compositionally biased region" description="Basic residues" evidence="5">
    <location>
        <begin position="734"/>
        <end position="743"/>
    </location>
</feature>
<evidence type="ECO:0000256" key="5">
    <source>
        <dbReference type="SAM" id="MobiDB-lite"/>
    </source>
</evidence>
<comment type="similarity">
    <text evidence="1">Belongs to the PX domain-containing GAP family.</text>
</comment>
<dbReference type="Pfam" id="PF00620">
    <property type="entry name" value="RhoGAP"/>
    <property type="match status" value="1"/>
</dbReference>
<dbReference type="FunFam" id="1.10.555.10:FF:000002">
    <property type="entry name" value="rho GTPase-activating protein 32 isoform X1"/>
    <property type="match status" value="1"/>
</dbReference>
<dbReference type="InterPro" id="IPR036028">
    <property type="entry name" value="SH3-like_dom_sf"/>
</dbReference>
<keyword evidence="3" id="KW-0343">GTPase activation</keyword>